<dbReference type="InterPro" id="IPR043915">
    <property type="entry name" value="P9_TM"/>
</dbReference>
<feature type="domain" description="Minor capsid protein P9 transmembrane helices" evidence="1">
    <location>
        <begin position="3"/>
        <end position="68"/>
    </location>
</feature>
<dbReference type="Proteomes" id="UP000028667">
    <property type="component" value="Segment"/>
</dbReference>
<keyword evidence="3" id="KW-1185">Reference proteome</keyword>
<sequence length="177" mass="20566">MKFWFRDPTKLYKDLNEFPETNSSIEKKVNFVTSSVIILSIILAVVTGIYDIIYFPLIFMLFTILIFWKESKKVKCVNADGNECKASTIDNPFGNVLITDDRDRPEALNYNKNTKQDIEKNFNTNLYLDSDDMFGRSSSRRQFYTMPSTTIPNKQGELADWLYSQPATIFKDEHIEA</sequence>
<dbReference type="GeneID" id="20041752"/>
<dbReference type="RefSeq" id="YP_009052402.1">
    <property type="nucleotide sequence ID" value="NC_024697.1"/>
</dbReference>
<protein>
    <recommendedName>
        <fullName evidence="1">Minor capsid protein P9 transmembrane helices domain-containing protein</fullName>
    </recommendedName>
</protein>
<evidence type="ECO:0000313" key="3">
    <source>
        <dbReference type="Proteomes" id="UP000028667"/>
    </source>
</evidence>
<dbReference type="KEGG" id="vg:20041752"/>
<dbReference type="EMBL" id="KJ645900">
    <property type="protein sequence ID" value="AII17033.1"/>
    <property type="molecule type" value="Genomic_DNA"/>
</dbReference>
<dbReference type="Pfam" id="PF19066">
    <property type="entry name" value="P9_TM"/>
    <property type="match status" value="1"/>
</dbReference>
<evidence type="ECO:0000259" key="1">
    <source>
        <dbReference type="Pfam" id="PF19066"/>
    </source>
</evidence>
<organism evidence="2 3">
    <name type="scientific">Aureococcus anophagefferens virus</name>
    <dbReference type="NCBI Taxonomy" id="1474867"/>
    <lineage>
        <taxon>Viruses</taxon>
        <taxon>Varidnaviria</taxon>
        <taxon>Bamfordvirae</taxon>
        <taxon>Nucleocytoviricota</taxon>
        <taxon>Megaviricetes</taxon>
        <taxon>Imitervirales</taxon>
        <taxon>Schizomimiviridae</taxon>
        <taxon>Kratosvirus</taxon>
        <taxon>Kratosvirus quantuckense</taxon>
    </lineage>
</organism>
<gene>
    <name evidence="2" type="ORF">AaV_328</name>
</gene>
<dbReference type="OrthoDB" id="11549at10239"/>
<accession>A0A076FMA8</accession>
<name>A0A076FMA8_9VIRU</name>
<evidence type="ECO:0000313" key="2">
    <source>
        <dbReference type="EMBL" id="AII17033.1"/>
    </source>
</evidence>
<reference evidence="2 3" key="1">
    <citation type="journal article" date="2014" name="Virology">
        <title>Genome of brown tide virus (AaV), the little giant of the Megaviridae, elucidates NCLDV genome expansion and host-virus coevolution.</title>
        <authorList>
            <person name="Moniruzzaman M."/>
            <person name="LeCleir G.R."/>
            <person name="Brown C.M."/>
            <person name="Gobler C.J."/>
            <person name="Bidle K.D."/>
            <person name="Wilson W.H."/>
            <person name="Wilhelm S.W."/>
        </authorList>
    </citation>
    <scope>NUCLEOTIDE SEQUENCE [LARGE SCALE GENOMIC DNA]</scope>
    <source>
        <strain evidence="2">BtV-01</strain>
    </source>
</reference>
<proteinExistence type="predicted"/>